<dbReference type="PROSITE" id="PS50090">
    <property type="entry name" value="MYB_LIKE"/>
    <property type="match status" value="1"/>
</dbReference>
<dbReference type="InterPro" id="IPR001005">
    <property type="entry name" value="SANT/Myb"/>
</dbReference>
<dbReference type="PANTHER" id="PTHR33492:SF4">
    <property type="entry name" value="OS02G0174300 PROTEIN"/>
    <property type="match status" value="1"/>
</dbReference>
<feature type="domain" description="Myb-like" evidence="2">
    <location>
        <begin position="101"/>
        <end position="158"/>
    </location>
</feature>
<evidence type="ECO:0000313" key="3">
    <source>
        <dbReference type="EMBL" id="KAJ3707836.1"/>
    </source>
</evidence>
<protein>
    <recommendedName>
        <fullName evidence="2">Myb-like domain-containing protein</fullName>
    </recommendedName>
</protein>
<dbReference type="AlphaFoldDB" id="A0AAD6A175"/>
<feature type="compositionally biased region" description="Low complexity" evidence="1">
    <location>
        <begin position="67"/>
        <end position="91"/>
    </location>
</feature>
<name>A0AAD6A175_9POAL</name>
<dbReference type="PANTHER" id="PTHR33492">
    <property type="entry name" value="OSJNBA0043A12.37 PROTEIN-RELATED"/>
    <property type="match status" value="1"/>
</dbReference>
<proteinExistence type="predicted"/>
<dbReference type="EMBL" id="JAMRDG010000001">
    <property type="protein sequence ID" value="KAJ3707836.1"/>
    <property type="molecule type" value="Genomic_DNA"/>
</dbReference>
<evidence type="ECO:0000256" key="1">
    <source>
        <dbReference type="SAM" id="MobiDB-lite"/>
    </source>
</evidence>
<evidence type="ECO:0000259" key="2">
    <source>
        <dbReference type="PROSITE" id="PS50090"/>
    </source>
</evidence>
<accession>A0AAD6A175</accession>
<dbReference type="Pfam" id="PF13837">
    <property type="entry name" value="Myb_DNA-bind_4"/>
    <property type="match status" value="1"/>
</dbReference>
<dbReference type="Proteomes" id="UP001210211">
    <property type="component" value="Unassembled WGS sequence"/>
</dbReference>
<sequence length="359" mass="39557">MKMDEETPEEERETLSFPELITLALPVPGLAISITPNTTNNYKPTTTHHPKMDPILPCIVQALRAAAPSTPASSSRSQSQSLSQSQPSVSRCTRSRAAPDWAVSDTLALIEQIAAVDTESWSKSLSSFQKWKIVSDNCGQVGIHRSANQCKRRWELLVSGQWTPLPYYKKIRRWETRRSGNSGAGPGSVSYWKMDPDWRERFSLPGLFNPEVYGAMDAVIKIEGSRDVDCELLVIGPIEQIDGENANVPLIADVEGPSVVENVHAAADLDHKDKEKEEIDEALLSSEAWDLAAKLEENAEHIQSILRGENGGDLTTDNLDMAVARKKAEELIKSLGGLVQSLDEFTELVKTNGLEKVVV</sequence>
<comment type="caution">
    <text evidence="3">The sequence shown here is derived from an EMBL/GenBank/DDBJ whole genome shotgun (WGS) entry which is preliminary data.</text>
</comment>
<gene>
    <name evidence="3" type="ORF">LUZ61_011541</name>
</gene>
<dbReference type="Gene3D" id="1.10.10.60">
    <property type="entry name" value="Homeodomain-like"/>
    <property type="match status" value="1"/>
</dbReference>
<organism evidence="3 4">
    <name type="scientific">Rhynchospora tenuis</name>
    <dbReference type="NCBI Taxonomy" id="198213"/>
    <lineage>
        <taxon>Eukaryota</taxon>
        <taxon>Viridiplantae</taxon>
        <taxon>Streptophyta</taxon>
        <taxon>Embryophyta</taxon>
        <taxon>Tracheophyta</taxon>
        <taxon>Spermatophyta</taxon>
        <taxon>Magnoliopsida</taxon>
        <taxon>Liliopsida</taxon>
        <taxon>Poales</taxon>
        <taxon>Cyperaceae</taxon>
        <taxon>Cyperoideae</taxon>
        <taxon>Rhynchosporeae</taxon>
        <taxon>Rhynchospora</taxon>
    </lineage>
</organism>
<dbReference type="InterPro" id="IPR044822">
    <property type="entry name" value="Myb_DNA-bind_4"/>
</dbReference>
<feature type="region of interest" description="Disordered" evidence="1">
    <location>
        <begin position="67"/>
        <end position="93"/>
    </location>
</feature>
<evidence type="ECO:0000313" key="4">
    <source>
        <dbReference type="Proteomes" id="UP001210211"/>
    </source>
</evidence>
<keyword evidence="4" id="KW-1185">Reference proteome</keyword>
<reference evidence="3 4" key="1">
    <citation type="journal article" date="2022" name="Cell">
        <title>Repeat-based holocentromeres influence genome architecture and karyotype evolution.</title>
        <authorList>
            <person name="Hofstatter P.G."/>
            <person name="Thangavel G."/>
            <person name="Lux T."/>
            <person name="Neumann P."/>
            <person name="Vondrak T."/>
            <person name="Novak P."/>
            <person name="Zhang M."/>
            <person name="Costa L."/>
            <person name="Castellani M."/>
            <person name="Scott A."/>
            <person name="Toegelov H."/>
            <person name="Fuchs J."/>
            <person name="Mata-Sucre Y."/>
            <person name="Dias Y."/>
            <person name="Vanzela A.L.L."/>
            <person name="Huettel B."/>
            <person name="Almeida C.C.S."/>
            <person name="Simkova H."/>
            <person name="Souza G."/>
            <person name="Pedrosa-Harand A."/>
            <person name="Macas J."/>
            <person name="Mayer K.F.X."/>
            <person name="Houben A."/>
            <person name="Marques A."/>
        </authorList>
    </citation>
    <scope>NUCLEOTIDE SEQUENCE [LARGE SCALE GENOMIC DNA]</scope>
    <source>
        <strain evidence="3">RhyTen1mFocal</strain>
    </source>
</reference>